<reference evidence="3" key="1">
    <citation type="journal article" date="2019" name="Int. J. Syst. Evol. Microbiol.">
        <title>The Global Catalogue of Microorganisms (GCM) 10K type strain sequencing project: providing services to taxonomists for standard genome sequencing and annotation.</title>
        <authorList>
            <consortium name="The Broad Institute Genomics Platform"/>
            <consortium name="The Broad Institute Genome Sequencing Center for Infectious Disease"/>
            <person name="Wu L."/>
            <person name="Ma J."/>
        </authorList>
    </citation>
    <scope>NUCLEOTIDE SEQUENCE [LARGE SCALE GENOMIC DNA]</scope>
    <source>
        <strain evidence="3">TBRC 5832</strain>
    </source>
</reference>
<evidence type="ECO:0000313" key="2">
    <source>
        <dbReference type="EMBL" id="MFC4069162.1"/>
    </source>
</evidence>
<dbReference type="Proteomes" id="UP001595867">
    <property type="component" value="Unassembled WGS sequence"/>
</dbReference>
<evidence type="ECO:0000256" key="1">
    <source>
        <dbReference type="SAM" id="SignalP"/>
    </source>
</evidence>
<proteinExistence type="predicted"/>
<evidence type="ECO:0000313" key="3">
    <source>
        <dbReference type="Proteomes" id="UP001595867"/>
    </source>
</evidence>
<protein>
    <recommendedName>
        <fullName evidence="4">PknH-like extracellular domain-containing protein</fullName>
    </recommendedName>
</protein>
<comment type="caution">
    <text evidence="2">The sequence shown here is derived from an EMBL/GenBank/DDBJ whole genome shotgun (WGS) entry which is preliminary data.</text>
</comment>
<feature type="signal peptide" evidence="1">
    <location>
        <begin position="1"/>
        <end position="26"/>
    </location>
</feature>
<sequence>MSTIRRSLVIAAALLLAGAGIQPASAGAAIPDEALLQAADLGGVTPHATDEDDWPQLRPPRPCGATVPTAITDRAVAAVIDVDRSPEAIMEYLALHRDPDRYLRKLKKALRNCPDWSLESSRPDGLTLRWTQRWEHVGEQVTHHTYVAVGHTGRAVVVVADSGWETSSGDPAVAERLLTSAVRRASVLR</sequence>
<dbReference type="EMBL" id="JBHSBL010000020">
    <property type="protein sequence ID" value="MFC4069162.1"/>
    <property type="molecule type" value="Genomic_DNA"/>
</dbReference>
<name>A0ABV8J1N2_9ACTN</name>
<organism evidence="2 3">
    <name type="scientific">Actinoplanes subglobosus</name>
    <dbReference type="NCBI Taxonomy" id="1547892"/>
    <lineage>
        <taxon>Bacteria</taxon>
        <taxon>Bacillati</taxon>
        <taxon>Actinomycetota</taxon>
        <taxon>Actinomycetes</taxon>
        <taxon>Micromonosporales</taxon>
        <taxon>Micromonosporaceae</taxon>
        <taxon>Actinoplanes</taxon>
    </lineage>
</organism>
<evidence type="ECO:0008006" key="4">
    <source>
        <dbReference type="Google" id="ProtNLM"/>
    </source>
</evidence>
<accession>A0ABV8J1N2</accession>
<gene>
    <name evidence="2" type="ORF">ACFO0C_29890</name>
</gene>
<dbReference type="RefSeq" id="WP_378070053.1">
    <property type="nucleotide sequence ID" value="NZ_JBHSBL010000020.1"/>
</dbReference>
<keyword evidence="3" id="KW-1185">Reference proteome</keyword>
<feature type="chain" id="PRO_5045495482" description="PknH-like extracellular domain-containing protein" evidence="1">
    <location>
        <begin position="27"/>
        <end position="189"/>
    </location>
</feature>
<keyword evidence="1" id="KW-0732">Signal</keyword>